<gene>
    <name evidence="4" type="ORF">PFX98_01945</name>
</gene>
<dbReference type="PANTHER" id="PTHR22990:SF15">
    <property type="entry name" value="F-BOX ONLY PROTEIN 10"/>
    <property type="match status" value="1"/>
</dbReference>
<protein>
    <submittedName>
        <fullName evidence="4">Right-handed parallel beta-helix repeat-containing protein</fullName>
    </submittedName>
</protein>
<dbReference type="InterPro" id="IPR039448">
    <property type="entry name" value="Beta_helix"/>
</dbReference>
<dbReference type="InterPro" id="IPR011050">
    <property type="entry name" value="Pectin_lyase_fold/virulence"/>
</dbReference>
<dbReference type="InterPro" id="IPR022442">
    <property type="entry name" value="SO_2930-like_dom"/>
</dbReference>
<feature type="signal peptide" evidence="2">
    <location>
        <begin position="1"/>
        <end position="22"/>
    </location>
</feature>
<dbReference type="SUPFAM" id="SSF51126">
    <property type="entry name" value="Pectin lyase-like"/>
    <property type="match status" value="1"/>
</dbReference>
<dbReference type="InterPro" id="IPR051550">
    <property type="entry name" value="SCF-Subunits/Alg-Epimerases"/>
</dbReference>
<dbReference type="SMART" id="SM00710">
    <property type="entry name" value="PbH1"/>
    <property type="match status" value="6"/>
</dbReference>
<dbReference type="Gene3D" id="2.160.20.10">
    <property type="entry name" value="Single-stranded right-handed beta-helix, Pectin lyase-like"/>
    <property type="match status" value="1"/>
</dbReference>
<evidence type="ECO:0000256" key="2">
    <source>
        <dbReference type="SAM" id="SignalP"/>
    </source>
</evidence>
<proteinExistence type="predicted"/>
<name>A0AA95NHB0_9BURK</name>
<sequence>MPLHRDPKFALLFSMLTAAALAGCGGGSDPAPQAQTISFAAPATQTMGTAAAALSATASSGLPVSLASKTAAVCTLSGSTLVLVSAGTCSVEATQAGNAAWLAATPVTVSFSVNVAGTIVTAAKMNDLDLNAILLAAKDGDTITMPAGRFAMLGPLQLSGKKNITMLGAGNGKDPSKDTILSFKTALTQNGLSASSLDTVSFKKFAIEDASGNALFITNSKNIVMDTMRAEWVTDPQQTSTMAYGLYPVKSDNILVTNSIVVGSRDAGVYVGQSTNIRVTNNDVYYNVAGVEIENSHNAIVEGNNVHENTGGILVFALPGPTRFLNTSGVVVRNNTIVNNNLPPAANAQGLVLTIPPGTGVMVLASQNTEVHGNTITKHQTTGVLITSAIAAQIPFNPATKDDQGKVYDPYERGIYVHNNKISDFGATPGGAFADPAGLGQFTQGFFATLKAFPQPQNFPAVMWDGIVDPATGSGVQVNGSGGSYAGNLQVCSKSNDISAPAGAVISYENIDLNLLALLAGGNPDFPSPARMNCVITLPAVTGLP</sequence>
<accession>A0AA95NHB0</accession>
<dbReference type="KEGG" id="pais:PFX98_01945"/>
<organism evidence="4 5">
    <name type="scientific">Paucibacter sediminis</name>
    <dbReference type="NCBI Taxonomy" id="3019553"/>
    <lineage>
        <taxon>Bacteria</taxon>
        <taxon>Pseudomonadati</taxon>
        <taxon>Pseudomonadota</taxon>
        <taxon>Betaproteobacteria</taxon>
        <taxon>Burkholderiales</taxon>
        <taxon>Sphaerotilaceae</taxon>
        <taxon>Roseateles</taxon>
    </lineage>
</organism>
<evidence type="ECO:0000313" key="5">
    <source>
        <dbReference type="Proteomes" id="UP001177769"/>
    </source>
</evidence>
<dbReference type="EMBL" id="CP116346">
    <property type="protein sequence ID" value="WIT12393.1"/>
    <property type="molecule type" value="Genomic_DNA"/>
</dbReference>
<keyword evidence="2" id="KW-0732">Signal</keyword>
<dbReference type="Proteomes" id="UP001177769">
    <property type="component" value="Chromosome"/>
</dbReference>
<dbReference type="InterPro" id="IPR012334">
    <property type="entry name" value="Pectin_lyas_fold"/>
</dbReference>
<dbReference type="AlphaFoldDB" id="A0AA95NHB0"/>
<dbReference type="Pfam" id="PF13229">
    <property type="entry name" value="Beta_helix"/>
    <property type="match status" value="1"/>
</dbReference>
<reference evidence="4" key="1">
    <citation type="submission" date="2023-01" db="EMBL/GenBank/DDBJ databases">
        <title>Whole genome sequence of Paucibacter sp. S2-9 isolated from pond sediment.</title>
        <authorList>
            <person name="Jung J.Y."/>
        </authorList>
    </citation>
    <scope>NUCLEOTIDE SEQUENCE</scope>
    <source>
        <strain evidence="4">S2-9</strain>
    </source>
</reference>
<keyword evidence="1" id="KW-0677">Repeat</keyword>
<evidence type="ECO:0000256" key="1">
    <source>
        <dbReference type="ARBA" id="ARBA00022737"/>
    </source>
</evidence>
<evidence type="ECO:0000313" key="4">
    <source>
        <dbReference type="EMBL" id="WIT12393.1"/>
    </source>
</evidence>
<feature type="chain" id="PRO_5041717489" evidence="2">
    <location>
        <begin position="23"/>
        <end position="545"/>
    </location>
</feature>
<dbReference type="PANTHER" id="PTHR22990">
    <property type="entry name" value="F-BOX ONLY PROTEIN"/>
    <property type="match status" value="1"/>
</dbReference>
<dbReference type="PROSITE" id="PS51257">
    <property type="entry name" value="PROKAR_LIPOPROTEIN"/>
    <property type="match status" value="1"/>
</dbReference>
<feature type="domain" description="Right handed beta helix" evidence="3">
    <location>
        <begin position="242"/>
        <end position="388"/>
    </location>
</feature>
<evidence type="ECO:0000259" key="3">
    <source>
        <dbReference type="Pfam" id="PF13229"/>
    </source>
</evidence>
<dbReference type="RefSeq" id="WP_285233491.1">
    <property type="nucleotide sequence ID" value="NZ_CP116346.1"/>
</dbReference>
<dbReference type="NCBIfam" id="TIGR03805">
    <property type="entry name" value="beta_helix_1"/>
    <property type="match status" value="1"/>
</dbReference>
<dbReference type="InterPro" id="IPR006626">
    <property type="entry name" value="PbH1"/>
</dbReference>
<keyword evidence="5" id="KW-1185">Reference proteome</keyword>